<keyword evidence="3" id="KW-1185">Reference proteome</keyword>
<evidence type="ECO:0000313" key="2">
    <source>
        <dbReference type="EMBL" id="KAF8442219.1"/>
    </source>
</evidence>
<dbReference type="AlphaFoldDB" id="A0AAD4BXB0"/>
<feature type="domain" description="DUF6533" evidence="1">
    <location>
        <begin position="100"/>
        <end position="128"/>
    </location>
</feature>
<accession>A0AAD4BXB0</accession>
<dbReference type="Pfam" id="PF20151">
    <property type="entry name" value="DUF6533"/>
    <property type="match status" value="1"/>
</dbReference>
<protein>
    <recommendedName>
        <fullName evidence="1">DUF6533 domain-containing protein</fullName>
    </recommendedName>
</protein>
<evidence type="ECO:0000313" key="3">
    <source>
        <dbReference type="Proteomes" id="UP001194468"/>
    </source>
</evidence>
<dbReference type="EMBL" id="WHUW01000009">
    <property type="protein sequence ID" value="KAF8442219.1"/>
    <property type="molecule type" value="Genomic_DNA"/>
</dbReference>
<reference evidence="2" key="2">
    <citation type="journal article" date="2020" name="Nat. Commun.">
        <title>Large-scale genome sequencing of mycorrhizal fungi provides insights into the early evolution of symbiotic traits.</title>
        <authorList>
            <person name="Miyauchi S."/>
            <person name="Kiss E."/>
            <person name="Kuo A."/>
            <person name="Drula E."/>
            <person name="Kohler A."/>
            <person name="Sanchez-Garcia M."/>
            <person name="Morin E."/>
            <person name="Andreopoulos B."/>
            <person name="Barry K.W."/>
            <person name="Bonito G."/>
            <person name="Buee M."/>
            <person name="Carver A."/>
            <person name="Chen C."/>
            <person name="Cichocki N."/>
            <person name="Clum A."/>
            <person name="Culley D."/>
            <person name="Crous P.W."/>
            <person name="Fauchery L."/>
            <person name="Girlanda M."/>
            <person name="Hayes R.D."/>
            <person name="Keri Z."/>
            <person name="LaButti K."/>
            <person name="Lipzen A."/>
            <person name="Lombard V."/>
            <person name="Magnuson J."/>
            <person name="Maillard F."/>
            <person name="Murat C."/>
            <person name="Nolan M."/>
            <person name="Ohm R.A."/>
            <person name="Pangilinan J."/>
            <person name="Pereira M.F."/>
            <person name="Perotto S."/>
            <person name="Peter M."/>
            <person name="Pfister S."/>
            <person name="Riley R."/>
            <person name="Sitrit Y."/>
            <person name="Stielow J.B."/>
            <person name="Szollosi G."/>
            <person name="Zifcakova L."/>
            <person name="Stursova M."/>
            <person name="Spatafora J.W."/>
            <person name="Tedersoo L."/>
            <person name="Vaario L.M."/>
            <person name="Yamada A."/>
            <person name="Yan M."/>
            <person name="Wang P."/>
            <person name="Xu J."/>
            <person name="Bruns T."/>
            <person name="Baldrian P."/>
            <person name="Vilgalys R."/>
            <person name="Dunand C."/>
            <person name="Henrissat B."/>
            <person name="Grigoriev I.V."/>
            <person name="Hibbett D."/>
            <person name="Nagy L.G."/>
            <person name="Martin F.M."/>
        </authorList>
    </citation>
    <scope>NUCLEOTIDE SEQUENCE</scope>
    <source>
        <strain evidence="2">BED1</strain>
    </source>
</reference>
<dbReference type="InterPro" id="IPR045340">
    <property type="entry name" value="DUF6533"/>
</dbReference>
<organism evidence="2 3">
    <name type="scientific">Boletus edulis BED1</name>
    <dbReference type="NCBI Taxonomy" id="1328754"/>
    <lineage>
        <taxon>Eukaryota</taxon>
        <taxon>Fungi</taxon>
        <taxon>Dikarya</taxon>
        <taxon>Basidiomycota</taxon>
        <taxon>Agaricomycotina</taxon>
        <taxon>Agaricomycetes</taxon>
        <taxon>Agaricomycetidae</taxon>
        <taxon>Boletales</taxon>
        <taxon>Boletineae</taxon>
        <taxon>Boletaceae</taxon>
        <taxon>Boletoideae</taxon>
        <taxon>Boletus</taxon>
    </lineage>
</organism>
<name>A0AAD4BXB0_BOLED</name>
<proteinExistence type="predicted"/>
<gene>
    <name evidence="2" type="ORF">L210DRAFT_3200745</name>
</gene>
<comment type="caution">
    <text evidence="2">The sequence shown here is derived from an EMBL/GenBank/DDBJ whole genome shotgun (WGS) entry which is preliminary data.</text>
</comment>
<reference evidence="2" key="1">
    <citation type="submission" date="2019-10" db="EMBL/GenBank/DDBJ databases">
        <authorList>
            <consortium name="DOE Joint Genome Institute"/>
            <person name="Kuo A."/>
            <person name="Miyauchi S."/>
            <person name="Kiss E."/>
            <person name="Drula E."/>
            <person name="Kohler A."/>
            <person name="Sanchez-Garcia M."/>
            <person name="Andreopoulos B."/>
            <person name="Barry K.W."/>
            <person name="Bonito G."/>
            <person name="Buee M."/>
            <person name="Carver A."/>
            <person name="Chen C."/>
            <person name="Cichocki N."/>
            <person name="Clum A."/>
            <person name="Culley D."/>
            <person name="Crous P.W."/>
            <person name="Fauchery L."/>
            <person name="Girlanda M."/>
            <person name="Hayes R."/>
            <person name="Keri Z."/>
            <person name="LaButti K."/>
            <person name="Lipzen A."/>
            <person name="Lombard V."/>
            <person name="Magnuson J."/>
            <person name="Maillard F."/>
            <person name="Morin E."/>
            <person name="Murat C."/>
            <person name="Nolan M."/>
            <person name="Ohm R."/>
            <person name="Pangilinan J."/>
            <person name="Pereira M."/>
            <person name="Perotto S."/>
            <person name="Peter M."/>
            <person name="Riley R."/>
            <person name="Sitrit Y."/>
            <person name="Stielow B."/>
            <person name="Szollosi G."/>
            <person name="Zifcakova L."/>
            <person name="Stursova M."/>
            <person name="Spatafora J.W."/>
            <person name="Tedersoo L."/>
            <person name="Vaario L.-M."/>
            <person name="Yamada A."/>
            <person name="Yan M."/>
            <person name="Wang P."/>
            <person name="Xu J."/>
            <person name="Bruns T."/>
            <person name="Baldrian P."/>
            <person name="Vilgalys R."/>
            <person name="Henrissat B."/>
            <person name="Grigoriev I.V."/>
            <person name="Hibbett D."/>
            <person name="Nagy L.G."/>
            <person name="Martin F.M."/>
        </authorList>
    </citation>
    <scope>NUCLEOTIDE SEQUENCE</scope>
    <source>
        <strain evidence="2">BED1</strain>
    </source>
</reference>
<dbReference type="Proteomes" id="UP001194468">
    <property type="component" value="Unassembled WGS sequence"/>
</dbReference>
<evidence type="ECO:0000259" key="1">
    <source>
        <dbReference type="Pfam" id="PF20151"/>
    </source>
</evidence>
<sequence length="137" mass="15226">MGESWHRIVDEVLSLATRAVWQRVTTLLTLLHDPWALNQVPHGSILGVGLRHVSIDRCLAAPCASSASYKRASLPVGRTMSMPFALLQSMLTTLQQNNSLSLAILTAVGYDYVLTFSNEIEYIWVGGHLFVKPTRYL</sequence>